<evidence type="ECO:0000256" key="1">
    <source>
        <dbReference type="SAM" id="MobiDB-lite"/>
    </source>
</evidence>
<organism evidence="3 4">
    <name type="scientific">Gleimia hominis</name>
    <dbReference type="NCBI Taxonomy" id="595468"/>
    <lineage>
        <taxon>Bacteria</taxon>
        <taxon>Bacillati</taxon>
        <taxon>Actinomycetota</taxon>
        <taxon>Actinomycetes</taxon>
        <taxon>Actinomycetales</taxon>
        <taxon>Actinomycetaceae</taxon>
        <taxon>Gleimia</taxon>
    </lineage>
</organism>
<comment type="caution">
    <text evidence="3">The sequence shown here is derived from an EMBL/GenBank/DDBJ whole genome shotgun (WGS) entry which is preliminary data.</text>
</comment>
<feature type="region of interest" description="Disordered" evidence="1">
    <location>
        <begin position="94"/>
        <end position="153"/>
    </location>
</feature>
<dbReference type="EMBL" id="JASXSX010000001">
    <property type="protein sequence ID" value="MDT3766495.1"/>
    <property type="molecule type" value="Genomic_DNA"/>
</dbReference>
<evidence type="ECO:0000313" key="3">
    <source>
        <dbReference type="EMBL" id="MDT3766495.1"/>
    </source>
</evidence>
<gene>
    <name evidence="3" type="ORF">QS713_00190</name>
</gene>
<keyword evidence="4" id="KW-1185">Reference proteome</keyword>
<feature type="transmembrane region" description="Helical" evidence="2">
    <location>
        <begin position="64"/>
        <end position="83"/>
    </location>
</feature>
<reference evidence="3 4" key="1">
    <citation type="submission" date="2023-06" db="EMBL/GenBank/DDBJ databases">
        <title>Draft genome sequence of Gleimia hominis type strain CCUG 57540T.</title>
        <authorList>
            <person name="Salva-Serra F."/>
            <person name="Cardew S."/>
            <person name="Jensie Markopoulos S."/>
            <person name="Ohlen M."/>
            <person name="Inganas E."/>
            <person name="Svensson-Stadler L."/>
            <person name="Moore E.R.B."/>
        </authorList>
    </citation>
    <scope>NUCLEOTIDE SEQUENCE [LARGE SCALE GENOMIC DNA]</scope>
    <source>
        <strain evidence="3 4">CCUG 57540</strain>
    </source>
</reference>
<dbReference type="RefSeq" id="WP_313271453.1">
    <property type="nucleotide sequence ID" value="NZ_JASXSX010000001.1"/>
</dbReference>
<evidence type="ECO:0008006" key="5">
    <source>
        <dbReference type="Google" id="ProtNLM"/>
    </source>
</evidence>
<feature type="transmembrane region" description="Helical" evidence="2">
    <location>
        <begin position="6"/>
        <end position="24"/>
    </location>
</feature>
<evidence type="ECO:0000313" key="4">
    <source>
        <dbReference type="Proteomes" id="UP001247542"/>
    </source>
</evidence>
<name>A0ABU3I7Y7_9ACTO</name>
<keyword evidence="2" id="KW-0472">Membrane</keyword>
<feature type="compositionally biased region" description="Basic and acidic residues" evidence="1">
    <location>
        <begin position="94"/>
        <end position="133"/>
    </location>
</feature>
<accession>A0ABU3I7Y7</accession>
<protein>
    <recommendedName>
        <fullName evidence="5">Sodium:proton antiporter</fullName>
    </recommendedName>
</protein>
<sequence>MSALHVIYLLVAAAVVITMILSLVRLALGPSLMDRVLASDVISVAGIIATILVCVTTGRTDVMFLPAIMVMISFVLPVSVGRLTKRVDPRKRILTPEEARAQQEALSREAHAEQEKEQAEALREARARHEDKPGASARHSTSGENTAGKEGTK</sequence>
<keyword evidence="2" id="KW-1133">Transmembrane helix</keyword>
<dbReference type="Proteomes" id="UP001247542">
    <property type="component" value="Unassembled WGS sequence"/>
</dbReference>
<evidence type="ECO:0000256" key="2">
    <source>
        <dbReference type="SAM" id="Phobius"/>
    </source>
</evidence>
<proteinExistence type="predicted"/>
<feature type="transmembrane region" description="Helical" evidence="2">
    <location>
        <begin position="36"/>
        <end position="58"/>
    </location>
</feature>
<keyword evidence="2" id="KW-0812">Transmembrane</keyword>